<protein>
    <recommendedName>
        <fullName evidence="1">BT-3987-like N-terminal domain-containing protein</fullName>
    </recommendedName>
</protein>
<dbReference type="GO" id="GO:0004553">
    <property type="term" value="F:hydrolase activity, hydrolyzing O-glycosyl compounds"/>
    <property type="evidence" value="ECO:0007669"/>
    <property type="project" value="UniProtKB-ARBA"/>
</dbReference>
<organism evidence="2 3">
    <name type="scientific">Capnocytophaga felis</name>
    <dbReference type="NCBI Taxonomy" id="2267611"/>
    <lineage>
        <taxon>Bacteria</taxon>
        <taxon>Pseudomonadati</taxon>
        <taxon>Bacteroidota</taxon>
        <taxon>Flavobacteriia</taxon>
        <taxon>Flavobacteriales</taxon>
        <taxon>Flavobacteriaceae</taxon>
        <taxon>Capnocytophaga</taxon>
    </lineage>
</organism>
<evidence type="ECO:0000313" key="2">
    <source>
        <dbReference type="EMBL" id="GET46096.1"/>
    </source>
</evidence>
<dbReference type="AlphaFoldDB" id="A0A5M4BAF4"/>
<proteinExistence type="predicted"/>
<dbReference type="InterPro" id="IPR013320">
    <property type="entry name" value="ConA-like_dom_sf"/>
</dbReference>
<keyword evidence="3" id="KW-1185">Reference proteome</keyword>
<dbReference type="PROSITE" id="PS51257">
    <property type="entry name" value="PROKAR_LIPOPROTEIN"/>
    <property type="match status" value="1"/>
</dbReference>
<dbReference type="InterPro" id="IPR013728">
    <property type="entry name" value="BT_3987-like_N"/>
</dbReference>
<sequence length="396" mass="44050">MKFIKLIFITIGCLSVISCSNEEKEGGEVFEQQAILYKLEGTSRKQADFSQKTSVSASISDVGTQKEEKFVVALAKENMRDVSVHLGLDFQEVEKYNKTYGTEFLPFPEKDIELSSVLNIKAGSVTSDEGSVKMSISPELKENTPYMFAVTMNSASGANIMNVSKTLFYTVELVKGQINRTIRIKSDAYLEPTGERLSVGKPFTMEGLIYIDEFSPTEANISTFMGIEGKALMRFGDSGVDSDHLQASGTDIGIKFKTKKWYHIAMVVDNSKTTIYVDGKKITEFGATKDLSSSYGDGFYIGRSYNGNRGINAHFSEVRIWNVARSGTQISDSMYETDEKNPDLYAYWKMNEVVDNKIKDLTGKGRDLVMKGQKGSVDGQTIKMTVFEEDTPVKVD</sequence>
<dbReference type="Gene3D" id="2.60.120.200">
    <property type="match status" value="1"/>
</dbReference>
<dbReference type="GO" id="GO:0005975">
    <property type="term" value="P:carbohydrate metabolic process"/>
    <property type="evidence" value="ECO:0007669"/>
    <property type="project" value="UniProtKB-ARBA"/>
</dbReference>
<feature type="domain" description="BT-3987-like N-terminal" evidence="1">
    <location>
        <begin position="55"/>
        <end position="158"/>
    </location>
</feature>
<dbReference type="SUPFAM" id="SSF49899">
    <property type="entry name" value="Concanavalin A-like lectins/glucanases"/>
    <property type="match status" value="1"/>
</dbReference>
<dbReference type="OrthoDB" id="1391570at2"/>
<comment type="caution">
    <text evidence="2">The sequence shown here is derived from an EMBL/GenBank/DDBJ whole genome shotgun (WGS) entry which is preliminary data.</text>
</comment>
<evidence type="ECO:0000259" key="1">
    <source>
        <dbReference type="Pfam" id="PF08522"/>
    </source>
</evidence>
<dbReference type="RefSeq" id="WP_155284738.1">
    <property type="nucleotide sequence ID" value="NZ_BLBC01000008.1"/>
</dbReference>
<dbReference type="Pfam" id="PF13385">
    <property type="entry name" value="Laminin_G_3"/>
    <property type="match status" value="1"/>
</dbReference>
<evidence type="ECO:0000313" key="3">
    <source>
        <dbReference type="Proteomes" id="UP000398217"/>
    </source>
</evidence>
<accession>A0A5M4BAF4</accession>
<dbReference type="Proteomes" id="UP000398217">
    <property type="component" value="Unassembled WGS sequence"/>
</dbReference>
<dbReference type="EMBL" id="BLBC01000008">
    <property type="protein sequence ID" value="GET46096.1"/>
    <property type="molecule type" value="Genomic_DNA"/>
</dbReference>
<dbReference type="Gene3D" id="2.60.40.1740">
    <property type="entry name" value="hypothetical protein (bacova_03559)"/>
    <property type="match status" value="1"/>
</dbReference>
<gene>
    <name evidence="2" type="ORF">RCZ01_13980</name>
</gene>
<name>A0A5M4BAF4_9FLAO</name>
<dbReference type="Pfam" id="PF08522">
    <property type="entry name" value="BT_3987-like_N"/>
    <property type="match status" value="1"/>
</dbReference>
<reference evidence="3" key="1">
    <citation type="journal article" date="2020" name="Int. J. Syst. Evol. Microbiol.">
        <title>Capnocytophaga felis sp. nov. isolated from the feline oral cavity.</title>
        <authorList>
            <person name="Suzuki M."/>
            <person name="Umeda K."/>
            <person name="Kimura M."/>
            <person name="Imaoka K."/>
            <person name="Morikawa S."/>
            <person name="Maeda K."/>
        </authorList>
    </citation>
    <scope>NUCLEOTIDE SEQUENCE [LARGE SCALE GENOMIC DNA]</scope>
    <source>
        <strain evidence="3">KC07070</strain>
    </source>
</reference>